<evidence type="ECO:0000256" key="12">
    <source>
        <dbReference type="ARBA" id="ARBA00023136"/>
    </source>
</evidence>
<keyword evidence="15" id="KW-0325">Glycoprotein</keyword>
<evidence type="ECO:0000256" key="4">
    <source>
        <dbReference type="ARBA" id="ARBA00022679"/>
    </source>
</evidence>
<dbReference type="SMART" id="SM00060">
    <property type="entry name" value="FN3"/>
    <property type="match status" value="2"/>
</dbReference>
<proteinExistence type="predicted"/>
<dbReference type="GO" id="GO:0012505">
    <property type="term" value="C:endomembrane system"/>
    <property type="evidence" value="ECO:0007669"/>
    <property type="project" value="UniProtKB-SubCell"/>
</dbReference>
<dbReference type="GO" id="GO:0043235">
    <property type="term" value="C:receptor complex"/>
    <property type="evidence" value="ECO:0007669"/>
    <property type="project" value="TreeGrafter"/>
</dbReference>
<dbReference type="GO" id="GO:0007169">
    <property type="term" value="P:cell surface receptor protein tyrosine kinase signaling pathway"/>
    <property type="evidence" value="ECO:0007669"/>
    <property type="project" value="TreeGrafter"/>
</dbReference>
<comment type="subcellular location">
    <subcellularLocation>
        <location evidence="1">Endomembrane system</location>
    </subcellularLocation>
    <subcellularLocation>
        <location evidence="2">Membrane</location>
        <topology evidence="2">Single-pass type I membrane protein</topology>
    </subcellularLocation>
</comment>
<dbReference type="SUPFAM" id="SSF56112">
    <property type="entry name" value="Protein kinase-like (PK-like)"/>
    <property type="match status" value="1"/>
</dbReference>
<feature type="binding site" evidence="17">
    <location>
        <position position="389"/>
    </location>
    <ligand>
        <name>ATP</name>
        <dbReference type="ChEBI" id="CHEBI:30616"/>
    </ligand>
</feature>
<keyword evidence="11" id="KW-1133">Transmembrane helix</keyword>
<dbReference type="InterPro" id="IPR017441">
    <property type="entry name" value="Protein_kinase_ATP_BS"/>
</dbReference>
<evidence type="ECO:0000256" key="18">
    <source>
        <dbReference type="SAM" id="MobiDB-lite"/>
    </source>
</evidence>
<evidence type="ECO:0000256" key="1">
    <source>
        <dbReference type="ARBA" id="ARBA00004308"/>
    </source>
</evidence>
<protein>
    <recommendedName>
        <fullName evidence="3">receptor protein-tyrosine kinase</fullName>
        <ecNumber evidence="3">2.7.10.1</ecNumber>
    </recommendedName>
</protein>
<dbReference type="GO" id="GO:0004714">
    <property type="term" value="F:transmembrane receptor protein tyrosine kinase activity"/>
    <property type="evidence" value="ECO:0007669"/>
    <property type="project" value="UniProtKB-EC"/>
</dbReference>
<dbReference type="PANTHER" id="PTHR24416:SF525">
    <property type="entry name" value="INSULIN-LIKE RECEPTOR"/>
    <property type="match status" value="1"/>
</dbReference>
<dbReference type="GO" id="GO:0030182">
    <property type="term" value="P:neuron differentiation"/>
    <property type="evidence" value="ECO:0007669"/>
    <property type="project" value="UniProtKB-ARBA"/>
</dbReference>
<evidence type="ECO:0000256" key="3">
    <source>
        <dbReference type="ARBA" id="ARBA00011902"/>
    </source>
</evidence>
<dbReference type="PANTHER" id="PTHR24416">
    <property type="entry name" value="TYROSINE-PROTEIN KINASE RECEPTOR"/>
    <property type="match status" value="1"/>
</dbReference>
<evidence type="ECO:0000256" key="15">
    <source>
        <dbReference type="ARBA" id="ARBA00023180"/>
    </source>
</evidence>
<evidence type="ECO:0000256" key="8">
    <source>
        <dbReference type="ARBA" id="ARBA00022741"/>
    </source>
</evidence>
<feature type="region of interest" description="Disordered" evidence="18">
    <location>
        <begin position="856"/>
        <end position="882"/>
    </location>
</feature>
<feature type="compositionally biased region" description="Low complexity" evidence="18">
    <location>
        <begin position="983"/>
        <end position="1007"/>
    </location>
</feature>
<keyword evidence="4" id="KW-0808">Transferase</keyword>
<dbReference type="PRINTS" id="PR00109">
    <property type="entry name" value="TYRKINASE"/>
</dbReference>
<name>A0AAE1NCJ9_9EUCA</name>
<dbReference type="GO" id="GO:0051130">
    <property type="term" value="P:positive regulation of cellular component organization"/>
    <property type="evidence" value="ECO:0007669"/>
    <property type="project" value="UniProtKB-ARBA"/>
</dbReference>
<feature type="domain" description="Fibronectin type-III" evidence="20">
    <location>
        <begin position="3"/>
        <end position="113"/>
    </location>
</feature>
<dbReference type="CDD" id="cd00063">
    <property type="entry name" value="FN3"/>
    <property type="match status" value="1"/>
</dbReference>
<keyword evidence="9" id="KW-0418">Kinase</keyword>
<feature type="region of interest" description="Disordered" evidence="18">
    <location>
        <begin position="894"/>
        <end position="1013"/>
    </location>
</feature>
<keyword evidence="22" id="KW-1185">Reference proteome</keyword>
<dbReference type="FunFam" id="1.10.510.10:FF:001512">
    <property type="entry name" value="Receptor tyrosine-protein kinase erbB-2"/>
    <property type="match status" value="1"/>
</dbReference>
<comment type="caution">
    <text evidence="21">The sequence shown here is derived from an EMBL/GenBank/DDBJ whole genome shotgun (WGS) entry which is preliminary data.</text>
</comment>
<dbReference type="InterPro" id="IPR000719">
    <property type="entry name" value="Prot_kinase_dom"/>
</dbReference>
<keyword evidence="5" id="KW-0812">Transmembrane</keyword>
<dbReference type="InterPro" id="IPR013783">
    <property type="entry name" value="Ig-like_fold"/>
</dbReference>
<dbReference type="SUPFAM" id="SSF49265">
    <property type="entry name" value="Fibronectin type III"/>
    <property type="match status" value="1"/>
</dbReference>
<dbReference type="PROSITE" id="PS50853">
    <property type="entry name" value="FN3"/>
    <property type="match status" value="1"/>
</dbReference>
<keyword evidence="8 17" id="KW-0547">Nucleotide-binding</keyword>
<dbReference type="GO" id="GO:0048468">
    <property type="term" value="P:cell development"/>
    <property type="evidence" value="ECO:0007669"/>
    <property type="project" value="UniProtKB-ARBA"/>
</dbReference>
<dbReference type="InterPro" id="IPR001245">
    <property type="entry name" value="Ser-Thr/Tyr_kinase_cat_dom"/>
</dbReference>
<dbReference type="Gene3D" id="1.10.510.10">
    <property type="entry name" value="Transferase(Phosphotransferase) domain 1"/>
    <property type="match status" value="1"/>
</dbReference>
<feature type="non-terminal residue" evidence="21">
    <location>
        <position position="1037"/>
    </location>
</feature>
<keyword evidence="6" id="KW-0732">Signal</keyword>
<dbReference type="Pfam" id="PF07714">
    <property type="entry name" value="PK_Tyr_Ser-Thr"/>
    <property type="match status" value="1"/>
</dbReference>
<gene>
    <name evidence="21" type="ORF">Pmani_039593</name>
</gene>
<evidence type="ECO:0000256" key="16">
    <source>
        <dbReference type="ARBA" id="ARBA00051243"/>
    </source>
</evidence>
<dbReference type="InterPro" id="IPR011009">
    <property type="entry name" value="Kinase-like_dom_sf"/>
</dbReference>
<organism evidence="21 22">
    <name type="scientific">Petrolisthes manimaculis</name>
    <dbReference type="NCBI Taxonomy" id="1843537"/>
    <lineage>
        <taxon>Eukaryota</taxon>
        <taxon>Metazoa</taxon>
        <taxon>Ecdysozoa</taxon>
        <taxon>Arthropoda</taxon>
        <taxon>Crustacea</taxon>
        <taxon>Multicrustacea</taxon>
        <taxon>Malacostraca</taxon>
        <taxon>Eumalacostraca</taxon>
        <taxon>Eucarida</taxon>
        <taxon>Decapoda</taxon>
        <taxon>Pleocyemata</taxon>
        <taxon>Anomura</taxon>
        <taxon>Galatheoidea</taxon>
        <taxon>Porcellanidae</taxon>
        <taxon>Petrolisthes</taxon>
    </lineage>
</organism>
<evidence type="ECO:0000256" key="13">
    <source>
        <dbReference type="ARBA" id="ARBA00023137"/>
    </source>
</evidence>
<dbReference type="EC" id="2.7.10.1" evidence="3"/>
<dbReference type="SMART" id="SM00219">
    <property type="entry name" value="TyrKc"/>
    <property type="match status" value="1"/>
</dbReference>
<evidence type="ECO:0000256" key="14">
    <source>
        <dbReference type="ARBA" id="ARBA00023170"/>
    </source>
</evidence>
<evidence type="ECO:0000256" key="6">
    <source>
        <dbReference type="ARBA" id="ARBA00022729"/>
    </source>
</evidence>
<dbReference type="CDD" id="cd00192">
    <property type="entry name" value="PTKc"/>
    <property type="match status" value="1"/>
</dbReference>
<feature type="domain" description="Protein kinase" evidence="19">
    <location>
        <begin position="358"/>
        <end position="626"/>
    </location>
</feature>
<evidence type="ECO:0000256" key="5">
    <source>
        <dbReference type="ARBA" id="ARBA00022692"/>
    </source>
</evidence>
<accession>A0AAE1NCJ9</accession>
<dbReference type="GO" id="GO:0005524">
    <property type="term" value="F:ATP binding"/>
    <property type="evidence" value="ECO:0007669"/>
    <property type="project" value="UniProtKB-UniRule"/>
</dbReference>
<evidence type="ECO:0000256" key="9">
    <source>
        <dbReference type="ARBA" id="ARBA00022777"/>
    </source>
</evidence>
<keyword evidence="13" id="KW-0829">Tyrosine-protein kinase</keyword>
<sequence>PSRPQPVKTEEVGTTWVLVSWQPPASPNGVVTHYVVSITPLQQQQQQQQQLPKFQHCSEFSSKPRIRTNREKRSVVDINREESYKIEMIPKYTSSNEVRNPENNTYWNTIDDSPYNFTNLVHFSTYLIWVSACQEPNQMCNGNPHNKTCALCSQVPATAIITTLKTRGTKLVNEVGLLEQNSSSLVVWWSEMLPHDTGQVVGYRLEVKRRRNDNGKLSPTLLEAECISASIFRQHNHTHTINTMSLEPDTYTLTIVALRKDGVEDSDSKAYIHFEKKAMNESGVGVKKKAWIVVVVLVAMIPVGVATFKVISRHDHTIAKKNPNDDNDHHSDPGISLWRPDEFGIASDKILDPKHLTLHEGCPLGKGNFGRVMRGEYDNGGDCIPVAVKVPDTQARQDILVEASLMLKLRCHHIVKAYGVVLFPDVPFLVMELMCGGDLHTYLKSLTTQLHNNICTIIGEQDVCGMAVQIADGMAYLASEKIVHRDLAARNCLVNGKFNIKIADFGMTRMTNNDYYRIRETKYFPVRWLPPEYLKDRKFTSQSDVWSYGIVLWEILTGGMRPYQDICDNKDVWNQVMEGQLTLEPYLPQDIPEYLCDVVRGCWRYRSHQRPHFIHIIDALLQNTSIEFQQNFRSVAFYHTAEGQTYRQHLDTSNTSNVTTPLTTSSASSPSSIDFFHPLVHLCESAADEDNLSGGWNFNPNRGREMEKEREKNGVDIIDFEREKNGESIIDFERENRENIIDFEKDRGLEIEGGGDMFKIERDRGGIRDKKTRMMRDDNKCKWFEDGENKRGINTQTDDKTGTERKRRLEEERKLDWMRKPEIPTIPKPEIPTIPKPEIPTIPIHSRLQTQAGIKPHDTPLIPIRPRPQTQAGIKPDTPLIPIRPRTKAQAEIKLDSPLNPIRPRPKALAESKPESPLNPIHPRPKAQAEIKPDTPLNPIHPRPKSQAEMRSRTLPKPGKPWLVTLDRHGLPSSGLLHTNDASSTSSGLLHNNNNNNTTTTTLSGMSEFSSHSFPNLRECSRLLSSTGNKSSNDMNR</sequence>
<reference evidence="21" key="1">
    <citation type="submission" date="2023-11" db="EMBL/GenBank/DDBJ databases">
        <title>Genome assemblies of two species of porcelain crab, Petrolisthes cinctipes and Petrolisthes manimaculis (Anomura: Porcellanidae).</title>
        <authorList>
            <person name="Angst P."/>
        </authorList>
    </citation>
    <scope>NUCLEOTIDE SEQUENCE</scope>
    <source>
        <strain evidence="21">PB745_02</strain>
        <tissue evidence="21">Gill</tissue>
    </source>
</reference>
<dbReference type="InterPro" id="IPR050122">
    <property type="entry name" value="RTK"/>
</dbReference>
<dbReference type="EMBL" id="JAWZYT010006921">
    <property type="protein sequence ID" value="KAK4287333.1"/>
    <property type="molecule type" value="Genomic_DNA"/>
</dbReference>
<dbReference type="AlphaFoldDB" id="A0AAE1NCJ9"/>
<dbReference type="PROSITE" id="PS50011">
    <property type="entry name" value="PROTEIN_KINASE_DOM"/>
    <property type="match status" value="1"/>
</dbReference>
<dbReference type="Gene3D" id="2.60.40.10">
    <property type="entry name" value="Immunoglobulins"/>
    <property type="match status" value="2"/>
</dbReference>
<keyword evidence="14" id="KW-0675">Receptor</keyword>
<evidence type="ECO:0000313" key="21">
    <source>
        <dbReference type="EMBL" id="KAK4287333.1"/>
    </source>
</evidence>
<dbReference type="PROSITE" id="PS00109">
    <property type="entry name" value="PROTEIN_KINASE_TYR"/>
    <property type="match status" value="1"/>
</dbReference>
<dbReference type="InterPro" id="IPR003961">
    <property type="entry name" value="FN3_dom"/>
</dbReference>
<dbReference type="GO" id="GO:0005886">
    <property type="term" value="C:plasma membrane"/>
    <property type="evidence" value="ECO:0007669"/>
    <property type="project" value="TreeGrafter"/>
</dbReference>
<keyword evidence="12" id="KW-0472">Membrane</keyword>
<dbReference type="Proteomes" id="UP001292094">
    <property type="component" value="Unassembled WGS sequence"/>
</dbReference>
<evidence type="ECO:0000256" key="7">
    <source>
        <dbReference type="ARBA" id="ARBA00022737"/>
    </source>
</evidence>
<dbReference type="InterPro" id="IPR008266">
    <property type="entry name" value="Tyr_kinase_AS"/>
</dbReference>
<evidence type="ECO:0000256" key="2">
    <source>
        <dbReference type="ARBA" id="ARBA00004479"/>
    </source>
</evidence>
<dbReference type="GO" id="GO:0050793">
    <property type="term" value="P:regulation of developmental process"/>
    <property type="evidence" value="ECO:0007669"/>
    <property type="project" value="UniProtKB-ARBA"/>
</dbReference>
<evidence type="ECO:0000256" key="17">
    <source>
        <dbReference type="PROSITE-ProRule" id="PRU10141"/>
    </source>
</evidence>
<keyword evidence="10 17" id="KW-0067">ATP-binding</keyword>
<keyword evidence="7" id="KW-0677">Repeat</keyword>
<dbReference type="PROSITE" id="PS00107">
    <property type="entry name" value="PROTEIN_KINASE_ATP"/>
    <property type="match status" value="1"/>
</dbReference>
<evidence type="ECO:0000259" key="19">
    <source>
        <dbReference type="PROSITE" id="PS50011"/>
    </source>
</evidence>
<evidence type="ECO:0000259" key="20">
    <source>
        <dbReference type="PROSITE" id="PS50853"/>
    </source>
</evidence>
<evidence type="ECO:0000256" key="10">
    <source>
        <dbReference type="ARBA" id="ARBA00022840"/>
    </source>
</evidence>
<evidence type="ECO:0000313" key="22">
    <source>
        <dbReference type="Proteomes" id="UP001292094"/>
    </source>
</evidence>
<comment type="catalytic activity">
    <reaction evidence="16">
        <text>L-tyrosyl-[protein] + ATP = O-phospho-L-tyrosyl-[protein] + ADP + H(+)</text>
        <dbReference type="Rhea" id="RHEA:10596"/>
        <dbReference type="Rhea" id="RHEA-COMP:10136"/>
        <dbReference type="Rhea" id="RHEA-COMP:20101"/>
        <dbReference type="ChEBI" id="CHEBI:15378"/>
        <dbReference type="ChEBI" id="CHEBI:30616"/>
        <dbReference type="ChEBI" id="CHEBI:46858"/>
        <dbReference type="ChEBI" id="CHEBI:61978"/>
        <dbReference type="ChEBI" id="CHEBI:456216"/>
        <dbReference type="EC" id="2.7.10.1"/>
    </reaction>
</comment>
<dbReference type="InterPro" id="IPR020635">
    <property type="entry name" value="Tyr_kinase_cat_dom"/>
</dbReference>
<dbReference type="InterPro" id="IPR036116">
    <property type="entry name" value="FN3_sf"/>
</dbReference>
<evidence type="ECO:0000256" key="11">
    <source>
        <dbReference type="ARBA" id="ARBA00022989"/>
    </source>
</evidence>